<dbReference type="Gene3D" id="1.10.1740.70">
    <property type="entry name" value="ChaB"/>
    <property type="match status" value="1"/>
</dbReference>
<dbReference type="InterPro" id="IPR011112">
    <property type="entry name" value="Rho-like_N"/>
</dbReference>
<name>A0ABT4SG82_9ACTN</name>
<feature type="region of interest" description="Disordered" evidence="1">
    <location>
        <begin position="1"/>
        <end position="25"/>
    </location>
</feature>
<feature type="region of interest" description="Disordered" evidence="1">
    <location>
        <begin position="53"/>
        <end position="89"/>
    </location>
</feature>
<dbReference type="InterPro" id="IPR037205">
    <property type="entry name" value="ChaB_sf"/>
</dbReference>
<dbReference type="EMBL" id="JAPNNL010000088">
    <property type="protein sequence ID" value="MDA0635990.1"/>
    <property type="molecule type" value="Genomic_DNA"/>
</dbReference>
<protein>
    <submittedName>
        <fullName evidence="3">ChaB family protein</fullName>
    </submittedName>
</protein>
<feature type="compositionally biased region" description="Basic and acidic residues" evidence="1">
    <location>
        <begin position="53"/>
        <end position="77"/>
    </location>
</feature>
<proteinExistence type="predicted"/>
<dbReference type="Proteomes" id="UP001144036">
    <property type="component" value="Unassembled WGS sequence"/>
</dbReference>
<feature type="domain" description="Rho termination factor-like N-terminal" evidence="2">
    <location>
        <begin position="91"/>
        <end position="119"/>
    </location>
</feature>
<dbReference type="Pfam" id="PF06150">
    <property type="entry name" value="ChaB"/>
    <property type="match status" value="1"/>
</dbReference>
<accession>A0ABT4SG82</accession>
<gene>
    <name evidence="3" type="ORF">OUY22_21425</name>
</gene>
<comment type="caution">
    <text evidence="3">The sequence shown here is derived from an EMBL/GenBank/DDBJ whole genome shotgun (WGS) entry which is preliminary data.</text>
</comment>
<dbReference type="SUPFAM" id="SSF140376">
    <property type="entry name" value="ChaB-like"/>
    <property type="match status" value="1"/>
</dbReference>
<evidence type="ECO:0000313" key="3">
    <source>
        <dbReference type="EMBL" id="MDA0635990.1"/>
    </source>
</evidence>
<dbReference type="InterPro" id="IPR009317">
    <property type="entry name" value="ChaB"/>
</dbReference>
<organism evidence="3 4">
    <name type="scientific">Nonomuraea corallina</name>
    <dbReference type="NCBI Taxonomy" id="2989783"/>
    <lineage>
        <taxon>Bacteria</taxon>
        <taxon>Bacillati</taxon>
        <taxon>Actinomycetota</taxon>
        <taxon>Actinomycetes</taxon>
        <taxon>Streptosporangiales</taxon>
        <taxon>Streptosporangiaceae</taxon>
        <taxon>Nonomuraea</taxon>
    </lineage>
</organism>
<evidence type="ECO:0000259" key="2">
    <source>
        <dbReference type="Pfam" id="PF07498"/>
    </source>
</evidence>
<sequence length="128" mass="14196">MPAREELPSTVRRSPKKAQDTWMKAHDSAVETYGEGRRAHMTAFSALKHSFEKVGDHWEPKAEKGPSDKGATDRSGRTAEGVDANASKEHLRRVAAELDISGRSKMTKQELVDAIKKANRKATAKARR</sequence>
<dbReference type="Pfam" id="PF07498">
    <property type="entry name" value="Rho_N"/>
    <property type="match status" value="1"/>
</dbReference>
<keyword evidence="4" id="KW-1185">Reference proteome</keyword>
<evidence type="ECO:0000256" key="1">
    <source>
        <dbReference type="SAM" id="MobiDB-lite"/>
    </source>
</evidence>
<reference evidence="3" key="1">
    <citation type="submission" date="2022-11" db="EMBL/GenBank/DDBJ databases">
        <title>Nonomuraea corallina sp. nov., a new species of the genus Nonomuraea isolated from sea side sediment in Thai sea.</title>
        <authorList>
            <person name="Ngamcharungchit C."/>
            <person name="Matsumoto A."/>
            <person name="Suriyachadkun C."/>
            <person name="Panbangred W."/>
            <person name="Inahashi Y."/>
            <person name="Intra B."/>
        </authorList>
    </citation>
    <scope>NUCLEOTIDE SEQUENCE</scope>
    <source>
        <strain evidence="3">MCN248</strain>
    </source>
</reference>
<evidence type="ECO:0000313" key="4">
    <source>
        <dbReference type="Proteomes" id="UP001144036"/>
    </source>
</evidence>
<dbReference type="RefSeq" id="WP_270156852.1">
    <property type="nucleotide sequence ID" value="NZ_JAPNNL010000088.1"/>
</dbReference>